<protein>
    <submittedName>
        <fullName evidence="1">Uncharacterized protein</fullName>
    </submittedName>
</protein>
<proteinExistence type="predicted"/>
<sequence>MIVSVMFLKTGLPDEVEKAIKTCLLADVSEGVVYHIIDAAWKMALQRHEARKEVFVAASLTRARSTLPYVKFAIKFVRGQGYRVLSEHNGADHPLKTFLEQVGNPETYNHNLFRDTDNTWIKKCGLFIADLTDPSHGVGGEWENCRLKPELGSFLTPMLGISLADTKVSAYVDGIREEEKSFIWFRSYRDEDDLAGILSEFLEKFG</sequence>
<evidence type="ECO:0000313" key="2">
    <source>
        <dbReference type="Proteomes" id="UP000034445"/>
    </source>
</evidence>
<accession>A0A0G1XKI4</accession>
<gene>
    <name evidence="1" type="ORF">UY74_C0015G0018</name>
</gene>
<dbReference type="Proteomes" id="UP000034445">
    <property type="component" value="Unassembled WGS sequence"/>
</dbReference>
<organism evidence="1 2">
    <name type="scientific">Candidatus Kaiserbacteria bacterium GW2011_GWC2_52_8b</name>
    <dbReference type="NCBI Taxonomy" id="1618676"/>
    <lineage>
        <taxon>Bacteria</taxon>
        <taxon>Candidatus Kaiseribacteriota</taxon>
    </lineage>
</organism>
<name>A0A0G1XKI4_9BACT</name>
<comment type="caution">
    <text evidence="1">The sequence shown here is derived from an EMBL/GenBank/DDBJ whole genome shotgun (WGS) entry which is preliminary data.</text>
</comment>
<dbReference type="EMBL" id="LCRF01000015">
    <property type="protein sequence ID" value="KKW31395.1"/>
    <property type="molecule type" value="Genomic_DNA"/>
</dbReference>
<dbReference type="Gene3D" id="3.40.50.450">
    <property type="match status" value="1"/>
</dbReference>
<reference evidence="1 2" key="1">
    <citation type="journal article" date="2015" name="Nature">
        <title>rRNA introns, odd ribosomes, and small enigmatic genomes across a large radiation of phyla.</title>
        <authorList>
            <person name="Brown C.T."/>
            <person name="Hug L.A."/>
            <person name="Thomas B.C."/>
            <person name="Sharon I."/>
            <person name="Castelle C.J."/>
            <person name="Singh A."/>
            <person name="Wilkins M.J."/>
            <person name="Williams K.H."/>
            <person name="Banfield J.F."/>
        </authorList>
    </citation>
    <scope>NUCLEOTIDE SEQUENCE [LARGE SCALE GENOMIC DNA]</scope>
</reference>
<evidence type="ECO:0000313" key="1">
    <source>
        <dbReference type="EMBL" id="KKW31395.1"/>
    </source>
</evidence>
<dbReference type="AlphaFoldDB" id="A0A0G1XKI4"/>